<gene>
    <name evidence="1" type="ORF">HMPREF9699_00341</name>
</gene>
<comment type="caution">
    <text evidence="1">The sequence shown here is derived from an EMBL/GenBank/DDBJ whole genome shotgun (WGS) entry which is preliminary data.</text>
</comment>
<organism evidence="1 2">
    <name type="scientific">Bergeyella zoohelcum ATCC 43767</name>
    <dbReference type="NCBI Taxonomy" id="883096"/>
    <lineage>
        <taxon>Bacteria</taxon>
        <taxon>Pseudomonadati</taxon>
        <taxon>Bacteroidota</taxon>
        <taxon>Flavobacteriia</taxon>
        <taxon>Flavobacteriales</taxon>
        <taxon>Weeksellaceae</taxon>
        <taxon>Bergeyella</taxon>
    </lineage>
</organism>
<accession>K1LQZ9</accession>
<dbReference type="HOGENOM" id="CLU_3022768_0_0_10"/>
<dbReference type="AlphaFoldDB" id="K1LQZ9"/>
<protein>
    <submittedName>
        <fullName evidence="1">Uncharacterized protein</fullName>
    </submittedName>
</protein>
<reference evidence="1 2" key="1">
    <citation type="submission" date="2012-07" db="EMBL/GenBank/DDBJ databases">
        <title>The Genome Sequence of Bergeyella zoohelcum ATCC 43767.</title>
        <authorList>
            <consortium name="The Broad Institute Genome Sequencing Platform"/>
            <person name="Earl A."/>
            <person name="Ward D."/>
            <person name="Feldgarden M."/>
            <person name="Gevers D."/>
            <person name="Huys G."/>
            <person name="Walker B."/>
            <person name="Young S.K."/>
            <person name="Zeng Q."/>
            <person name="Gargeya S."/>
            <person name="Fitzgerald M."/>
            <person name="Haas B."/>
            <person name="Abouelleil A."/>
            <person name="Alvarado L."/>
            <person name="Arachchi H.M."/>
            <person name="Berlin A.M."/>
            <person name="Chapman S.B."/>
            <person name="Goldberg J."/>
            <person name="Griggs A."/>
            <person name="Gujja S."/>
            <person name="Hansen M."/>
            <person name="Howarth C."/>
            <person name="Imamovic A."/>
            <person name="Larimer J."/>
            <person name="McCowen C."/>
            <person name="Montmayeur A."/>
            <person name="Murphy C."/>
            <person name="Neiman D."/>
            <person name="Pearson M."/>
            <person name="Priest M."/>
            <person name="Roberts A."/>
            <person name="Saif S."/>
            <person name="Shea T."/>
            <person name="Sisk P."/>
            <person name="Sykes S."/>
            <person name="Wortman J."/>
            <person name="Nusbaum C."/>
            <person name="Birren B."/>
        </authorList>
    </citation>
    <scope>NUCLEOTIDE SEQUENCE [LARGE SCALE GENOMIC DNA]</scope>
    <source>
        <strain evidence="1 2">ATCC 43767</strain>
    </source>
</reference>
<dbReference type="STRING" id="883096.HMPREF9699_00341"/>
<keyword evidence="2" id="KW-1185">Reference proteome</keyword>
<sequence length="55" mass="6829">MKIRIYFHHQVQIKIGYPHRFILEIKYTLLIMNQLKNLPKFNDLIMKKLSRNEKM</sequence>
<evidence type="ECO:0000313" key="1">
    <source>
        <dbReference type="EMBL" id="EKB59405.1"/>
    </source>
</evidence>
<dbReference type="Proteomes" id="UP000006085">
    <property type="component" value="Unassembled WGS sequence"/>
</dbReference>
<name>K1LQZ9_9FLAO</name>
<evidence type="ECO:0000313" key="2">
    <source>
        <dbReference type="Proteomes" id="UP000006085"/>
    </source>
</evidence>
<proteinExistence type="predicted"/>
<dbReference type="EMBL" id="AGYA01000006">
    <property type="protein sequence ID" value="EKB59405.1"/>
    <property type="molecule type" value="Genomic_DNA"/>
</dbReference>